<comment type="similarity">
    <text evidence="1">Belongs to the sigma-70 factor family. ECF subfamily.</text>
</comment>
<dbReference type="PRINTS" id="PR00046">
    <property type="entry name" value="SIGMA70FCT"/>
</dbReference>
<name>A0ABV6X0B1_9ACTN</name>
<proteinExistence type="inferred from homology"/>
<dbReference type="InterPro" id="IPR007627">
    <property type="entry name" value="RNA_pol_sigma70_r2"/>
</dbReference>
<reference evidence="9 10" key="1">
    <citation type="submission" date="2024-09" db="EMBL/GenBank/DDBJ databases">
        <authorList>
            <person name="Lee S.D."/>
        </authorList>
    </citation>
    <scope>NUCLEOTIDE SEQUENCE [LARGE SCALE GENOMIC DNA]</scope>
    <source>
        <strain evidence="9 10">N1-3</strain>
    </source>
</reference>
<feature type="domain" description="RNA polymerase sigma-70 region 2" evidence="7">
    <location>
        <begin position="44"/>
        <end position="107"/>
    </location>
</feature>
<evidence type="ECO:0000259" key="7">
    <source>
        <dbReference type="Pfam" id="PF04542"/>
    </source>
</evidence>
<keyword evidence="5" id="KW-0804">Transcription</keyword>
<dbReference type="EMBL" id="JBHEZY010000004">
    <property type="protein sequence ID" value="MFC1431733.1"/>
    <property type="molecule type" value="Genomic_DNA"/>
</dbReference>
<dbReference type="InterPro" id="IPR039425">
    <property type="entry name" value="RNA_pol_sigma-70-like"/>
</dbReference>
<dbReference type="InterPro" id="IPR007630">
    <property type="entry name" value="RNA_pol_sigma70_r4"/>
</dbReference>
<evidence type="ECO:0000256" key="2">
    <source>
        <dbReference type="ARBA" id="ARBA00023015"/>
    </source>
</evidence>
<dbReference type="RefSeq" id="WP_380552686.1">
    <property type="nucleotide sequence ID" value="NZ_JBHEZY010000004.1"/>
</dbReference>
<keyword evidence="2" id="KW-0805">Transcription regulation</keyword>
<keyword evidence="4" id="KW-0238">DNA-binding</keyword>
<dbReference type="Pfam" id="PF04542">
    <property type="entry name" value="Sigma70_r2"/>
    <property type="match status" value="1"/>
</dbReference>
<evidence type="ECO:0000313" key="10">
    <source>
        <dbReference type="Proteomes" id="UP001592530"/>
    </source>
</evidence>
<dbReference type="InterPro" id="IPR013325">
    <property type="entry name" value="RNA_pol_sigma_r2"/>
</dbReference>
<accession>A0ABV6X0B1</accession>
<dbReference type="SUPFAM" id="SSF88659">
    <property type="entry name" value="Sigma3 and sigma4 domains of RNA polymerase sigma factors"/>
    <property type="match status" value="1"/>
</dbReference>
<organism evidence="9 10">
    <name type="scientific">Streptacidiphilus alkalitolerans</name>
    <dbReference type="NCBI Taxonomy" id="3342712"/>
    <lineage>
        <taxon>Bacteria</taxon>
        <taxon>Bacillati</taxon>
        <taxon>Actinomycetota</taxon>
        <taxon>Actinomycetes</taxon>
        <taxon>Kitasatosporales</taxon>
        <taxon>Streptomycetaceae</taxon>
        <taxon>Streptacidiphilus</taxon>
    </lineage>
</organism>
<evidence type="ECO:0000259" key="8">
    <source>
        <dbReference type="Pfam" id="PF04545"/>
    </source>
</evidence>
<dbReference type="InterPro" id="IPR013324">
    <property type="entry name" value="RNA_pol_sigma_r3/r4-like"/>
</dbReference>
<dbReference type="Gene3D" id="1.10.1740.10">
    <property type="match status" value="1"/>
</dbReference>
<evidence type="ECO:0000256" key="4">
    <source>
        <dbReference type="ARBA" id="ARBA00023125"/>
    </source>
</evidence>
<dbReference type="InterPro" id="IPR036388">
    <property type="entry name" value="WH-like_DNA-bd_sf"/>
</dbReference>
<dbReference type="InterPro" id="IPR014284">
    <property type="entry name" value="RNA_pol_sigma-70_dom"/>
</dbReference>
<dbReference type="InterPro" id="IPR000943">
    <property type="entry name" value="RNA_pol_sigma70"/>
</dbReference>
<gene>
    <name evidence="9" type="ORF">ACEZDB_13865</name>
</gene>
<evidence type="ECO:0000256" key="1">
    <source>
        <dbReference type="ARBA" id="ARBA00010641"/>
    </source>
</evidence>
<dbReference type="Gene3D" id="1.10.10.10">
    <property type="entry name" value="Winged helix-like DNA-binding domain superfamily/Winged helix DNA-binding domain"/>
    <property type="match status" value="1"/>
</dbReference>
<keyword evidence="3" id="KW-0731">Sigma factor</keyword>
<feature type="domain" description="RNA polymerase sigma-70 region 4" evidence="8">
    <location>
        <begin position="146"/>
        <end position="191"/>
    </location>
</feature>
<evidence type="ECO:0000313" key="9">
    <source>
        <dbReference type="EMBL" id="MFC1431733.1"/>
    </source>
</evidence>
<evidence type="ECO:0000256" key="3">
    <source>
        <dbReference type="ARBA" id="ARBA00023082"/>
    </source>
</evidence>
<dbReference type="Proteomes" id="UP001592530">
    <property type="component" value="Unassembled WGS sequence"/>
</dbReference>
<sequence length="202" mass="21919">MSAALPGENPGRASDPPGASERSCDRKPPTVLPTAAYADWDAIYADNVGRIYRLMFAKVGNRPDAEDLTSQVFLDAMGPLRATASIGEVRSYLLATARTVLARHWRNTLGHQVTEIDVDQVDLEEPPGPAHSQDPGRTPRRVGAILSGLSERHRMILTLRFLRGYSLKETAAELGVTLANAKVIQHRALRKAAGLDQEGEAS</sequence>
<evidence type="ECO:0000256" key="5">
    <source>
        <dbReference type="ARBA" id="ARBA00023163"/>
    </source>
</evidence>
<dbReference type="SUPFAM" id="SSF88946">
    <property type="entry name" value="Sigma2 domain of RNA polymerase sigma factors"/>
    <property type="match status" value="1"/>
</dbReference>
<dbReference type="PANTHER" id="PTHR43133">
    <property type="entry name" value="RNA POLYMERASE ECF-TYPE SIGMA FACTO"/>
    <property type="match status" value="1"/>
</dbReference>
<evidence type="ECO:0000256" key="6">
    <source>
        <dbReference type="SAM" id="MobiDB-lite"/>
    </source>
</evidence>
<dbReference type="CDD" id="cd06171">
    <property type="entry name" value="Sigma70_r4"/>
    <property type="match status" value="1"/>
</dbReference>
<comment type="caution">
    <text evidence="9">The sequence shown here is derived from an EMBL/GenBank/DDBJ whole genome shotgun (WGS) entry which is preliminary data.</text>
</comment>
<dbReference type="Pfam" id="PF04545">
    <property type="entry name" value="Sigma70_r4"/>
    <property type="match status" value="1"/>
</dbReference>
<dbReference type="PANTHER" id="PTHR43133:SF52">
    <property type="entry name" value="ECF RNA POLYMERASE SIGMA FACTOR SIGL"/>
    <property type="match status" value="1"/>
</dbReference>
<feature type="region of interest" description="Disordered" evidence="6">
    <location>
        <begin position="1"/>
        <end position="28"/>
    </location>
</feature>
<protein>
    <submittedName>
        <fullName evidence="9">RNA polymerase sigma factor</fullName>
    </submittedName>
</protein>
<dbReference type="NCBIfam" id="TIGR02937">
    <property type="entry name" value="sigma70-ECF"/>
    <property type="match status" value="1"/>
</dbReference>